<keyword evidence="2 5" id="KW-0812">Transmembrane</keyword>
<protein>
    <submittedName>
        <fullName evidence="7">Heme biosynthesis protein HemY</fullName>
    </submittedName>
</protein>
<evidence type="ECO:0000256" key="5">
    <source>
        <dbReference type="SAM" id="Phobius"/>
    </source>
</evidence>
<feature type="domain" description="HemY N-terminal" evidence="6">
    <location>
        <begin position="31"/>
        <end position="122"/>
    </location>
</feature>
<proteinExistence type="predicted"/>
<evidence type="ECO:0000256" key="4">
    <source>
        <dbReference type="ARBA" id="ARBA00023136"/>
    </source>
</evidence>
<accession>A0A6N4R5S5</accession>
<feature type="transmembrane region" description="Helical" evidence="5">
    <location>
        <begin position="44"/>
        <end position="62"/>
    </location>
</feature>
<dbReference type="Proteomes" id="UP000320948">
    <property type="component" value="Unassembled WGS sequence"/>
</dbReference>
<dbReference type="AlphaFoldDB" id="A0A6N4R5S5"/>
<gene>
    <name evidence="7" type="ORF">DI628_08330</name>
</gene>
<evidence type="ECO:0000259" key="6">
    <source>
        <dbReference type="Pfam" id="PF07219"/>
    </source>
</evidence>
<dbReference type="EMBL" id="VAFM01000002">
    <property type="protein sequence ID" value="TKW60883.1"/>
    <property type="molecule type" value="Genomic_DNA"/>
</dbReference>
<comment type="subcellular location">
    <subcellularLocation>
        <location evidence="1">Membrane</location>
    </subcellularLocation>
</comment>
<sequence>MKSAFTAILVLGLLLVVAWLLALWGTAPLPVTLTINTTVLHTSVPVAIMLVLAVLVLTFYVGRLTGWFLRLPGQLLHIRNRKAGQQLIDAYSAYLLEDLTEAQKRLKDFKADTETHAILADMLRLRDNLDTATMPERLEKHLANPSTVVLAAWAGARAAAHQSQWDEVARITALGREHAPQHLPLRVLQFKALCNLGDPQASTLLPLLKTDLGAANTKLIGQILQGPDATTARPLLESRFVKDFELWLATPSEDLPQ</sequence>
<keyword evidence="4 5" id="KW-0472">Membrane</keyword>
<evidence type="ECO:0000313" key="7">
    <source>
        <dbReference type="EMBL" id="TKW60883.1"/>
    </source>
</evidence>
<dbReference type="InterPro" id="IPR010817">
    <property type="entry name" value="HemY_N"/>
</dbReference>
<evidence type="ECO:0000313" key="8">
    <source>
        <dbReference type="Proteomes" id="UP000320948"/>
    </source>
</evidence>
<keyword evidence="3 5" id="KW-1133">Transmembrane helix</keyword>
<dbReference type="Pfam" id="PF07219">
    <property type="entry name" value="HemY_N"/>
    <property type="match status" value="1"/>
</dbReference>
<name>A0A6N4R5S5_BLAVI</name>
<dbReference type="GO" id="GO:0016020">
    <property type="term" value="C:membrane"/>
    <property type="evidence" value="ECO:0007669"/>
    <property type="project" value="UniProtKB-SubCell"/>
</dbReference>
<evidence type="ECO:0000256" key="3">
    <source>
        <dbReference type="ARBA" id="ARBA00022989"/>
    </source>
</evidence>
<comment type="caution">
    <text evidence="7">The sequence shown here is derived from an EMBL/GenBank/DDBJ whole genome shotgun (WGS) entry which is preliminary data.</text>
</comment>
<evidence type="ECO:0000256" key="1">
    <source>
        <dbReference type="ARBA" id="ARBA00004370"/>
    </source>
</evidence>
<reference evidence="7 8" key="1">
    <citation type="journal article" date="2017" name="Nat. Commun.">
        <title>In situ click chemistry generation of cyclooxygenase-2 inhibitors.</title>
        <authorList>
            <person name="Bhardwaj A."/>
            <person name="Kaur J."/>
            <person name="Wuest M."/>
            <person name="Wuest F."/>
        </authorList>
    </citation>
    <scope>NUCLEOTIDE SEQUENCE [LARGE SCALE GENOMIC DNA]</scope>
    <source>
        <strain evidence="7">S2_018_000_R2_106</strain>
    </source>
</reference>
<organism evidence="7 8">
    <name type="scientific">Blastochloris viridis</name>
    <name type="common">Rhodopseudomonas viridis</name>
    <dbReference type="NCBI Taxonomy" id="1079"/>
    <lineage>
        <taxon>Bacteria</taxon>
        <taxon>Pseudomonadati</taxon>
        <taxon>Pseudomonadota</taxon>
        <taxon>Alphaproteobacteria</taxon>
        <taxon>Hyphomicrobiales</taxon>
        <taxon>Blastochloridaceae</taxon>
        <taxon>Blastochloris</taxon>
    </lineage>
</organism>
<evidence type="ECO:0000256" key="2">
    <source>
        <dbReference type="ARBA" id="ARBA00022692"/>
    </source>
</evidence>